<protein>
    <recommendedName>
        <fullName evidence="3">DUF3987 domain-containing protein</fullName>
    </recommendedName>
</protein>
<accession>A0A3S4WZW6</accession>
<evidence type="ECO:0000313" key="1">
    <source>
        <dbReference type="EMBL" id="VEI68108.1"/>
    </source>
</evidence>
<evidence type="ECO:0000313" key="2">
    <source>
        <dbReference type="Proteomes" id="UP000270487"/>
    </source>
</evidence>
<name>A0A3S4WZW6_SERFO</name>
<dbReference type="Pfam" id="PF13148">
    <property type="entry name" value="DUF3987"/>
    <property type="match status" value="1"/>
</dbReference>
<gene>
    <name evidence="1" type="ORF">NCTC13193_02193</name>
</gene>
<dbReference type="Proteomes" id="UP000270487">
    <property type="component" value="Chromosome"/>
</dbReference>
<proteinExistence type="predicted"/>
<organism evidence="1 2">
    <name type="scientific">Serratia fonticola</name>
    <dbReference type="NCBI Taxonomy" id="47917"/>
    <lineage>
        <taxon>Bacteria</taxon>
        <taxon>Pseudomonadati</taxon>
        <taxon>Pseudomonadota</taxon>
        <taxon>Gammaproteobacteria</taxon>
        <taxon>Enterobacterales</taxon>
        <taxon>Yersiniaceae</taxon>
        <taxon>Serratia</taxon>
    </lineage>
</organism>
<reference evidence="1 2" key="1">
    <citation type="submission" date="2018-12" db="EMBL/GenBank/DDBJ databases">
        <authorList>
            <consortium name="Pathogen Informatics"/>
        </authorList>
    </citation>
    <scope>NUCLEOTIDE SEQUENCE [LARGE SCALE GENOMIC DNA]</scope>
    <source>
        <strain evidence="1 2">NCTC13193</strain>
    </source>
</reference>
<dbReference type="InterPro" id="IPR025048">
    <property type="entry name" value="DUF3987"/>
</dbReference>
<dbReference type="AlphaFoldDB" id="A0A3S4WZW6"/>
<dbReference type="EMBL" id="LR134492">
    <property type="protein sequence ID" value="VEI68108.1"/>
    <property type="molecule type" value="Genomic_DNA"/>
</dbReference>
<evidence type="ECO:0008006" key="3">
    <source>
        <dbReference type="Google" id="ProtNLM"/>
    </source>
</evidence>
<sequence length="237" mass="26583">MSYTPVNWQPSMFPLMQYPFPSYALPELLYKTFHNVSNKTQAPEGLIANTLLAAISLACQGHIDVSPIEGLVHPTSLYTYAIAESGERKSSVDDEIMAPFQAFDLAMSEAHVALQRNYEARHQIWSTKQSAYFNMIKRKTKRNEPTDAEELQLLEHKAREPQRPCLRKLLYSNTTPQALLADMDGVGRSVGLIADEGGAILDRGVMQDLSSLNQFWDGGQCRLIVKRPPVSESRRGD</sequence>